<name>A0A3B0Y393_9ZZZZ</name>
<proteinExistence type="predicted"/>
<evidence type="ECO:0000313" key="1">
    <source>
        <dbReference type="EMBL" id="VAW62944.1"/>
    </source>
</evidence>
<protein>
    <submittedName>
        <fullName evidence="1">Uncharacterized protein</fullName>
    </submittedName>
</protein>
<organism evidence="1">
    <name type="scientific">hydrothermal vent metagenome</name>
    <dbReference type="NCBI Taxonomy" id="652676"/>
    <lineage>
        <taxon>unclassified sequences</taxon>
        <taxon>metagenomes</taxon>
        <taxon>ecological metagenomes</taxon>
    </lineage>
</organism>
<sequence>NILFIKAIQTSMPSIDMSAYMPGAPLTFLYALHKNTYKKLSDQQSHFND</sequence>
<feature type="non-terminal residue" evidence="1">
    <location>
        <position position="1"/>
    </location>
</feature>
<gene>
    <name evidence="1" type="ORF">MNBD_GAMMA08-2483</name>
</gene>
<reference evidence="1" key="1">
    <citation type="submission" date="2018-06" db="EMBL/GenBank/DDBJ databases">
        <authorList>
            <person name="Zhirakovskaya E."/>
        </authorList>
    </citation>
    <scope>NUCLEOTIDE SEQUENCE</scope>
</reference>
<dbReference type="EMBL" id="UOFH01000233">
    <property type="protein sequence ID" value="VAW62944.1"/>
    <property type="molecule type" value="Genomic_DNA"/>
</dbReference>
<accession>A0A3B0Y393</accession>
<dbReference type="AlphaFoldDB" id="A0A3B0Y393"/>